<dbReference type="GO" id="GO:0008270">
    <property type="term" value="F:zinc ion binding"/>
    <property type="evidence" value="ECO:0007669"/>
    <property type="project" value="UniProtKB-KW"/>
</dbReference>
<dbReference type="Pfam" id="PF00271">
    <property type="entry name" value="Helicase_C"/>
    <property type="match status" value="1"/>
</dbReference>
<dbReference type="SMART" id="SM00490">
    <property type="entry name" value="HELICc"/>
    <property type="match status" value="1"/>
</dbReference>
<keyword evidence="2" id="KW-0862">Zinc</keyword>
<evidence type="ECO:0000313" key="7">
    <source>
        <dbReference type="Proteomes" id="UP000680038"/>
    </source>
</evidence>
<keyword evidence="2" id="KW-0479">Metal-binding</keyword>
<evidence type="ECO:0000256" key="2">
    <source>
        <dbReference type="PROSITE-ProRule" id="PRU00325"/>
    </source>
</evidence>
<dbReference type="EC" id="3.6.4.-" evidence="6"/>
<feature type="domain" description="Helicase C-terminal" evidence="5">
    <location>
        <begin position="950"/>
        <end position="1108"/>
    </location>
</feature>
<evidence type="ECO:0000313" key="6">
    <source>
        <dbReference type="EMBL" id="CAG5017320.1"/>
    </source>
</evidence>
<dbReference type="InterPro" id="IPR038718">
    <property type="entry name" value="SNF2-like_sf"/>
</dbReference>
<dbReference type="InterPro" id="IPR001650">
    <property type="entry name" value="Helicase_C-like"/>
</dbReference>
<dbReference type="AlphaFoldDB" id="A0A916JI14"/>
<dbReference type="GO" id="GO:0016787">
    <property type="term" value="F:hydrolase activity"/>
    <property type="evidence" value="ECO:0007669"/>
    <property type="project" value="UniProtKB-KW"/>
</dbReference>
<dbReference type="EMBL" id="CAJRAF010000004">
    <property type="protein sequence ID" value="CAG5017320.1"/>
    <property type="molecule type" value="Genomic_DNA"/>
</dbReference>
<dbReference type="InterPro" id="IPR007527">
    <property type="entry name" value="Znf_SWIM"/>
</dbReference>
<dbReference type="GO" id="GO:0005524">
    <property type="term" value="F:ATP binding"/>
    <property type="evidence" value="ECO:0007669"/>
    <property type="project" value="InterPro"/>
</dbReference>
<dbReference type="SUPFAM" id="SSF52540">
    <property type="entry name" value="P-loop containing nucleoside triphosphate hydrolases"/>
    <property type="match status" value="2"/>
</dbReference>
<keyword evidence="7" id="KW-1185">Reference proteome</keyword>
<dbReference type="InterPro" id="IPR000330">
    <property type="entry name" value="SNF2_N"/>
</dbReference>
<dbReference type="Proteomes" id="UP000680038">
    <property type="component" value="Unassembled WGS sequence"/>
</dbReference>
<sequence>MHEFIIPDLSVSSLTNAAILRYCSDVPETGKRGFFDLQPQEIRLNEATFLVPQGTSDWYEVIVKQPENHLQLFCTCRAVAGKLCLHQTQVLYNMMDRKEIRLFFDTSLRHARMREFAQDYGLENEPNPDTYFEVQYANRSARIVPIMRELIAVNTETVRHFEHQLLPGKTPDRMNVATSQDEVPIAVLGRNKYYDHFFLELYSAARTKDGKIKNPVEITDVIDQLQRHQDPALIRFYSSFLRFRNQFREKLPKQDIDTLKTILANPQQLDFYAHDPSVSENINASSLSRIEILHSPLNLQLTVSLKNNFYEVSGYLEIAEKKYNLETLVTRFDYFVQTGKTLHLIGNPDFLRIIDFFRKQSQKIIIHESRFEAFRQNILSRLEDRISIIYSFLKPATKKQLRDNGFDEKVEKIIYLSEFGNYVLLTPVMKYGKAEVPVFTKKQIYSVDSHGNPFTVQRNPDEELRFISALIRLHPDFAGQEPEDAVFLHKHTFLDENWFLEAFEEWKNQDINVLGFNKITGNRLNAYKPKVTVQVTSGINWFDSTLDVRFGRQKVSLKNLQKAVKNRTKFVALGDGTQGILPGEWLQKMEKYFAAGELNGESIQIPKINFNSILDLYDEEIIADEVRNEIKVIRSGFEEFEKIDNVKVPKELKTKLRNYQKQGLNWLNFLDTYGFGGCLADDMGLGKTVQIIAFILSQRRRVKVNTNLIVVPTSLIFNWQTEVARFAPDLKIITIHGNSRVKNTDDFGSYEIVLTTYGTMLSDIHLLKNYVFNYIFLDESQAIKNPESLRYKAARLLQSRNKIVMTGTPFENNTLDLYGQLSFACPGLLGSLTQFRNHYLTPIDKFKDEEAAADLRKRINPFILRRTKKQVARELPDKTEMVLYCEMGDEQRKVYNAYEKEFYNYIHTKLEGDITRNRLHVLQGLTKLRQICNSPALLNDEEYYGDGSSKIEVLLEQIEGKAGQHKILVFSQFVTMLDLIRTELRAKNIGHEYLTGQTRDRESAVNNFQQNPEVRVFLISLKAGGTGLNLTEADYVYIVDPWWNPAVENQAIDRSHRMGQQKNVIAVRLICPDTIEEKIMLLQETKKELADDLIKTDQNILKTLTKSDLLGLVVN</sequence>
<dbReference type="Pfam" id="PF00176">
    <property type="entry name" value="SNF2-rel_dom"/>
    <property type="match status" value="1"/>
</dbReference>
<gene>
    <name evidence="6" type="primary">rapA</name>
    <name evidence="6" type="ORF">DYBT9275_05747</name>
</gene>
<dbReference type="PROSITE" id="PS51192">
    <property type="entry name" value="HELICASE_ATP_BIND_1"/>
    <property type="match status" value="1"/>
</dbReference>
<comment type="caution">
    <text evidence="6">The sequence shown here is derived from an EMBL/GenBank/DDBJ whole genome shotgun (WGS) entry which is preliminary data.</text>
</comment>
<dbReference type="PANTHER" id="PTHR45629:SF7">
    <property type="entry name" value="DNA EXCISION REPAIR PROTEIN ERCC-6-RELATED"/>
    <property type="match status" value="1"/>
</dbReference>
<dbReference type="InterPro" id="IPR014001">
    <property type="entry name" value="Helicase_ATP-bd"/>
</dbReference>
<dbReference type="Gene3D" id="3.40.50.300">
    <property type="entry name" value="P-loop containing nucleotide triphosphate hydrolases"/>
    <property type="match status" value="1"/>
</dbReference>
<name>A0A916JI14_9BACT</name>
<dbReference type="GO" id="GO:0015616">
    <property type="term" value="F:DNA translocase activity"/>
    <property type="evidence" value="ECO:0007669"/>
    <property type="project" value="TreeGrafter"/>
</dbReference>
<keyword evidence="2" id="KW-0863">Zinc-finger</keyword>
<dbReference type="PROSITE" id="PS51194">
    <property type="entry name" value="HELICASE_CTER"/>
    <property type="match status" value="1"/>
</dbReference>
<dbReference type="SMART" id="SM00487">
    <property type="entry name" value="DEXDc"/>
    <property type="match status" value="1"/>
</dbReference>
<evidence type="ECO:0000259" key="5">
    <source>
        <dbReference type="PROSITE" id="PS51194"/>
    </source>
</evidence>
<proteinExistence type="predicted"/>
<dbReference type="PANTHER" id="PTHR45629">
    <property type="entry name" value="SNF2/RAD54 FAMILY MEMBER"/>
    <property type="match status" value="1"/>
</dbReference>
<keyword evidence="1 6" id="KW-0378">Hydrolase</keyword>
<dbReference type="InterPro" id="IPR050496">
    <property type="entry name" value="SNF2_RAD54_helicase_repair"/>
</dbReference>
<reference evidence="6" key="1">
    <citation type="submission" date="2021-04" db="EMBL/GenBank/DDBJ databases">
        <authorList>
            <person name="Rodrigo-Torres L."/>
            <person name="Arahal R. D."/>
            <person name="Lucena T."/>
        </authorList>
    </citation>
    <scope>NUCLEOTIDE SEQUENCE</scope>
    <source>
        <strain evidence="6">CECT 9275</strain>
    </source>
</reference>
<dbReference type="CDD" id="cd18793">
    <property type="entry name" value="SF2_C_SNF"/>
    <property type="match status" value="1"/>
</dbReference>
<dbReference type="InterPro" id="IPR027417">
    <property type="entry name" value="P-loop_NTPase"/>
</dbReference>
<evidence type="ECO:0000256" key="1">
    <source>
        <dbReference type="ARBA" id="ARBA00022801"/>
    </source>
</evidence>
<accession>A0A916JI14</accession>
<dbReference type="Gene3D" id="3.40.50.10810">
    <property type="entry name" value="Tandem AAA-ATPase domain"/>
    <property type="match status" value="1"/>
</dbReference>
<organism evidence="6 7">
    <name type="scientific">Dyadobacter helix</name>
    <dbReference type="NCBI Taxonomy" id="2822344"/>
    <lineage>
        <taxon>Bacteria</taxon>
        <taxon>Pseudomonadati</taxon>
        <taxon>Bacteroidota</taxon>
        <taxon>Cytophagia</taxon>
        <taxon>Cytophagales</taxon>
        <taxon>Spirosomataceae</taxon>
        <taxon>Dyadobacter</taxon>
    </lineage>
</organism>
<feature type="domain" description="SWIM-type" evidence="3">
    <location>
        <begin position="59"/>
        <end position="95"/>
    </location>
</feature>
<protein>
    <submittedName>
        <fullName evidence="6">RNA polymerase-associated protein RapA</fullName>
        <ecNumber evidence="6">3.6.4.-</ecNumber>
    </submittedName>
</protein>
<evidence type="ECO:0000259" key="3">
    <source>
        <dbReference type="PROSITE" id="PS50966"/>
    </source>
</evidence>
<dbReference type="PROSITE" id="PS50966">
    <property type="entry name" value="ZF_SWIM"/>
    <property type="match status" value="1"/>
</dbReference>
<dbReference type="InterPro" id="IPR049730">
    <property type="entry name" value="SNF2/RAD54-like_C"/>
</dbReference>
<feature type="domain" description="Helicase ATP-binding" evidence="4">
    <location>
        <begin position="668"/>
        <end position="827"/>
    </location>
</feature>
<evidence type="ECO:0000259" key="4">
    <source>
        <dbReference type="PROSITE" id="PS51192"/>
    </source>
</evidence>
<dbReference type="RefSeq" id="WP_215242089.1">
    <property type="nucleotide sequence ID" value="NZ_CAJRAF010000004.1"/>
</dbReference>